<evidence type="ECO:0000313" key="4">
    <source>
        <dbReference type="EMBL" id="PKC55280.1"/>
    </source>
</evidence>
<dbReference type="Pfam" id="PF00106">
    <property type="entry name" value="adh_short"/>
    <property type="match status" value="1"/>
</dbReference>
<dbReference type="InterPro" id="IPR020904">
    <property type="entry name" value="Sc_DH/Rdtase_CS"/>
</dbReference>
<dbReference type="PROSITE" id="PS00061">
    <property type="entry name" value="ADH_SHORT"/>
    <property type="match status" value="1"/>
</dbReference>
<sequence length="96" mass="10620">MLKDSLEEPTHFSKLIEINLMGVIYGTKLAFQYIIIHIINTASTTAIHPMFTFGVYCATKAGVISLTRSTSQVSELHNITISNAVCPSVTNKYELK</sequence>
<reference evidence="4 5" key="1">
    <citation type="submission" date="2017-10" db="EMBL/GenBank/DDBJ databases">
        <title>Extensive intraspecific genome diversity in a model arbuscular mycorrhizal fungus.</title>
        <authorList>
            <person name="Chen E.C.H."/>
            <person name="Morin E."/>
            <person name="Baudet D."/>
            <person name="Noel J."/>
            <person name="Ndikumana S."/>
            <person name="Charron P."/>
            <person name="St-Onge C."/>
            <person name="Giorgi J."/>
            <person name="Grigoriev I.V."/>
            <person name="Roux C."/>
            <person name="Martin F.M."/>
            <person name="Corradi N."/>
        </authorList>
    </citation>
    <scope>NUCLEOTIDE SEQUENCE [LARGE SCALE GENOMIC DNA]</scope>
    <source>
        <strain evidence="4 5">A1</strain>
    </source>
</reference>
<dbReference type="GO" id="GO:0005737">
    <property type="term" value="C:cytoplasm"/>
    <property type="evidence" value="ECO:0007669"/>
    <property type="project" value="TreeGrafter"/>
</dbReference>
<dbReference type="VEuPathDB" id="FungiDB:FUN_024479"/>
<organism evidence="4 5">
    <name type="scientific">Rhizophagus irregularis</name>
    <dbReference type="NCBI Taxonomy" id="588596"/>
    <lineage>
        <taxon>Eukaryota</taxon>
        <taxon>Fungi</taxon>
        <taxon>Fungi incertae sedis</taxon>
        <taxon>Mucoromycota</taxon>
        <taxon>Glomeromycotina</taxon>
        <taxon>Glomeromycetes</taxon>
        <taxon>Glomerales</taxon>
        <taxon>Glomeraceae</taxon>
        <taxon>Rhizophagus</taxon>
    </lineage>
</organism>
<comment type="caution">
    <text evidence="4">The sequence shown here is derived from an EMBL/GenBank/DDBJ whole genome shotgun (WGS) entry which is preliminary data.</text>
</comment>
<protein>
    <submittedName>
        <fullName evidence="4">Uncharacterized protein</fullName>
    </submittedName>
</protein>
<dbReference type="Gene3D" id="3.40.50.720">
    <property type="entry name" value="NAD(P)-binding Rossmann-like Domain"/>
    <property type="match status" value="1"/>
</dbReference>
<dbReference type="InterPro" id="IPR002347">
    <property type="entry name" value="SDR_fam"/>
</dbReference>
<accession>A0A2N0QW96</accession>
<evidence type="ECO:0000256" key="3">
    <source>
        <dbReference type="ARBA" id="ARBA00023002"/>
    </source>
</evidence>
<comment type="similarity">
    <text evidence="1">Belongs to the short-chain dehydrogenases/reductases (SDR) family.</text>
</comment>
<proteinExistence type="inferred from homology"/>
<dbReference type="PANTHER" id="PTHR44229">
    <property type="entry name" value="15-HYDROXYPROSTAGLANDIN DEHYDROGENASE [NAD(+)]"/>
    <property type="match status" value="1"/>
</dbReference>
<feature type="non-terminal residue" evidence="4">
    <location>
        <position position="1"/>
    </location>
</feature>
<dbReference type="EMBL" id="LLXH01002700">
    <property type="protein sequence ID" value="PKC55280.1"/>
    <property type="molecule type" value="Genomic_DNA"/>
</dbReference>
<name>A0A2N0QW96_9GLOM</name>
<keyword evidence="3" id="KW-0560">Oxidoreductase</keyword>
<dbReference type="Proteomes" id="UP000232688">
    <property type="component" value="Unassembled WGS sequence"/>
</dbReference>
<dbReference type="SUPFAM" id="SSF51735">
    <property type="entry name" value="NAD(P)-binding Rossmann-fold domains"/>
    <property type="match status" value="1"/>
</dbReference>
<dbReference type="AlphaFoldDB" id="A0A2N0QW96"/>
<evidence type="ECO:0000313" key="5">
    <source>
        <dbReference type="Proteomes" id="UP000232688"/>
    </source>
</evidence>
<dbReference type="InterPro" id="IPR036291">
    <property type="entry name" value="NAD(P)-bd_dom_sf"/>
</dbReference>
<keyword evidence="2" id="KW-0521">NADP</keyword>
<gene>
    <name evidence="4" type="ORF">RhiirA1_542582</name>
</gene>
<dbReference type="GO" id="GO:0016616">
    <property type="term" value="F:oxidoreductase activity, acting on the CH-OH group of donors, NAD or NADP as acceptor"/>
    <property type="evidence" value="ECO:0007669"/>
    <property type="project" value="TreeGrafter"/>
</dbReference>
<evidence type="ECO:0000256" key="2">
    <source>
        <dbReference type="ARBA" id="ARBA00022857"/>
    </source>
</evidence>
<reference evidence="4 5" key="2">
    <citation type="submission" date="2017-10" db="EMBL/GenBank/DDBJ databases">
        <title>Genome analyses suggest a sexual origin of heterokaryosis in a supposedly ancient asexual fungus.</title>
        <authorList>
            <person name="Corradi N."/>
            <person name="Sedzielewska K."/>
            <person name="Noel J."/>
            <person name="Charron P."/>
            <person name="Farinelli L."/>
            <person name="Marton T."/>
            <person name="Kruger M."/>
            <person name="Pelin A."/>
            <person name="Brachmann A."/>
            <person name="Corradi N."/>
        </authorList>
    </citation>
    <scope>NUCLEOTIDE SEQUENCE [LARGE SCALE GENOMIC DNA]</scope>
    <source>
        <strain evidence="4 5">A1</strain>
    </source>
</reference>
<dbReference type="VEuPathDB" id="FungiDB:RhiirA1_542582"/>
<dbReference type="PANTHER" id="PTHR44229:SF4">
    <property type="entry name" value="15-HYDROXYPROSTAGLANDIN DEHYDROGENASE [NAD(+)]"/>
    <property type="match status" value="1"/>
</dbReference>
<evidence type="ECO:0000256" key="1">
    <source>
        <dbReference type="ARBA" id="ARBA00006484"/>
    </source>
</evidence>